<name>A0A917DAU3_9HYPH</name>
<dbReference type="GO" id="GO:0006354">
    <property type="term" value="P:DNA-templated transcription elongation"/>
    <property type="evidence" value="ECO:0007669"/>
    <property type="project" value="TreeGrafter"/>
</dbReference>
<dbReference type="Gene3D" id="3.10.50.30">
    <property type="entry name" value="Transcription elongation factor, GreA/GreB, C-terminal domain"/>
    <property type="match status" value="1"/>
</dbReference>
<comment type="caution">
    <text evidence="2">The sequence shown here is derived from an EMBL/GenBank/DDBJ whole genome shotgun (WGS) entry which is preliminary data.</text>
</comment>
<keyword evidence="3" id="KW-1185">Reference proteome</keyword>
<proteinExistence type="predicted"/>
<dbReference type="InterPro" id="IPR036953">
    <property type="entry name" value="GreA/GreB_C_sf"/>
</dbReference>
<dbReference type="GO" id="GO:0003677">
    <property type="term" value="F:DNA binding"/>
    <property type="evidence" value="ECO:0007669"/>
    <property type="project" value="InterPro"/>
</dbReference>
<dbReference type="PANTHER" id="PTHR30437:SF6">
    <property type="entry name" value="TRANSCRIPTION ELONGATION FACTOR GREB"/>
    <property type="match status" value="1"/>
</dbReference>
<evidence type="ECO:0000259" key="1">
    <source>
        <dbReference type="Pfam" id="PF01272"/>
    </source>
</evidence>
<evidence type="ECO:0000313" key="2">
    <source>
        <dbReference type="EMBL" id="GGD18608.1"/>
    </source>
</evidence>
<reference evidence="2" key="2">
    <citation type="submission" date="2020-09" db="EMBL/GenBank/DDBJ databases">
        <authorList>
            <person name="Sun Q."/>
            <person name="Zhou Y."/>
        </authorList>
    </citation>
    <scope>NUCLEOTIDE SEQUENCE</scope>
    <source>
        <strain evidence="2">CGMCC 1.15493</strain>
    </source>
</reference>
<reference evidence="2" key="1">
    <citation type="journal article" date="2014" name="Int. J. Syst. Evol. Microbiol.">
        <title>Complete genome sequence of Corynebacterium casei LMG S-19264T (=DSM 44701T), isolated from a smear-ripened cheese.</title>
        <authorList>
            <consortium name="US DOE Joint Genome Institute (JGI-PGF)"/>
            <person name="Walter F."/>
            <person name="Albersmeier A."/>
            <person name="Kalinowski J."/>
            <person name="Ruckert C."/>
        </authorList>
    </citation>
    <scope>NUCLEOTIDE SEQUENCE</scope>
    <source>
        <strain evidence="2">CGMCC 1.15493</strain>
    </source>
</reference>
<dbReference type="AlphaFoldDB" id="A0A917DAU3"/>
<dbReference type="Proteomes" id="UP000613160">
    <property type="component" value="Unassembled WGS sequence"/>
</dbReference>
<dbReference type="NCBIfam" id="NF004973">
    <property type="entry name" value="PRK06342.1"/>
    <property type="match status" value="1"/>
</dbReference>
<dbReference type="GO" id="GO:0032784">
    <property type="term" value="P:regulation of DNA-templated transcription elongation"/>
    <property type="evidence" value="ECO:0007669"/>
    <property type="project" value="InterPro"/>
</dbReference>
<dbReference type="PANTHER" id="PTHR30437">
    <property type="entry name" value="TRANSCRIPTION ELONGATION FACTOR GREA"/>
    <property type="match status" value="1"/>
</dbReference>
<protein>
    <submittedName>
        <fullName evidence="2">Transcription elongation factor GreB</fullName>
    </submittedName>
</protein>
<dbReference type="Pfam" id="PF01272">
    <property type="entry name" value="GreA_GreB"/>
    <property type="match status" value="1"/>
</dbReference>
<sequence>MSVAFVREPNDTQAVETLPDREVSAEPNFVTARGLQLIEAEIDQLNGALSKAKAEDDKTAVATINRDLRYWNARRASAEVIDTIPGAEEVHFGSRVTIERDDGRRQVFQIVGQDEADPTKGLLSYVSPLARSLARKHVGDVVVAGPGEAEVVAIETADG</sequence>
<dbReference type="InterPro" id="IPR023459">
    <property type="entry name" value="Tscrpt_elong_fac_GreA/B_fam"/>
</dbReference>
<dbReference type="GO" id="GO:0070063">
    <property type="term" value="F:RNA polymerase binding"/>
    <property type="evidence" value="ECO:0007669"/>
    <property type="project" value="InterPro"/>
</dbReference>
<evidence type="ECO:0000313" key="3">
    <source>
        <dbReference type="Proteomes" id="UP000613160"/>
    </source>
</evidence>
<accession>A0A917DAU3</accession>
<keyword evidence="2" id="KW-0648">Protein biosynthesis</keyword>
<organism evidence="2 3">
    <name type="scientific">Aureimonas glaciei</name>
    <dbReference type="NCBI Taxonomy" id="1776957"/>
    <lineage>
        <taxon>Bacteria</taxon>
        <taxon>Pseudomonadati</taxon>
        <taxon>Pseudomonadota</taxon>
        <taxon>Alphaproteobacteria</taxon>
        <taxon>Hyphomicrobiales</taxon>
        <taxon>Aurantimonadaceae</taxon>
        <taxon>Aureimonas</taxon>
    </lineage>
</organism>
<feature type="domain" description="Transcription elongation factor GreA/GreB C-terminal" evidence="1">
    <location>
        <begin position="88"/>
        <end position="154"/>
    </location>
</feature>
<dbReference type="InterPro" id="IPR001437">
    <property type="entry name" value="Tscrpt_elong_fac_GreA/B_C"/>
</dbReference>
<dbReference type="SUPFAM" id="SSF54534">
    <property type="entry name" value="FKBP-like"/>
    <property type="match status" value="1"/>
</dbReference>
<dbReference type="RefSeq" id="WP_188850627.1">
    <property type="nucleotide sequence ID" value="NZ_BMJJ01000004.1"/>
</dbReference>
<dbReference type="GO" id="GO:0003746">
    <property type="term" value="F:translation elongation factor activity"/>
    <property type="evidence" value="ECO:0007669"/>
    <property type="project" value="UniProtKB-KW"/>
</dbReference>
<gene>
    <name evidence="2" type="primary">greB</name>
    <name evidence="2" type="ORF">GCM10011335_21860</name>
</gene>
<dbReference type="EMBL" id="BMJJ01000004">
    <property type="protein sequence ID" value="GGD18608.1"/>
    <property type="molecule type" value="Genomic_DNA"/>
</dbReference>
<keyword evidence="2" id="KW-0251">Elongation factor</keyword>